<gene>
    <name evidence="6" type="ORF">AVL55_18780</name>
</gene>
<dbReference type="RefSeq" id="WP_061096121.1">
    <property type="nucleotide sequence ID" value="NZ_CP014323.1"/>
</dbReference>
<reference evidence="6 7" key="1">
    <citation type="submission" date="2015-12" db="EMBL/GenBank/DDBJ databases">
        <authorList>
            <person name="Shamseldin A."/>
            <person name="Moawad H."/>
            <person name="Abd El-Rahim W.M."/>
            <person name="Sadowsky M.J."/>
        </authorList>
    </citation>
    <scope>NUCLEOTIDE SEQUENCE [LARGE SCALE GENOMIC DNA]</scope>
    <source>
        <strain evidence="6 7">D7</strain>
    </source>
</reference>
<evidence type="ECO:0000256" key="4">
    <source>
        <dbReference type="ARBA" id="ARBA00022927"/>
    </source>
</evidence>
<comment type="subunit">
    <text evidence="1">Monomer.</text>
</comment>
<dbReference type="Proteomes" id="UP000063991">
    <property type="component" value="Chromosome"/>
</dbReference>
<keyword evidence="2" id="KW-0813">Transport</keyword>
<keyword evidence="4" id="KW-0653">Protein transport</keyword>
<evidence type="ECO:0000313" key="6">
    <source>
        <dbReference type="EMBL" id="AMK00021.1"/>
    </source>
</evidence>
<dbReference type="Gene3D" id="2.50.20.10">
    <property type="entry name" value="Lipoprotein localisation LolA/LolB/LppX"/>
    <property type="match status" value="1"/>
</dbReference>
<sequence>MRISLLSTLRLRRPTMLNLRSSFTGLVALLLISGNGFAQTSANQNGSNIDVAEIVNKAEQAAYYAGNDGRSMARMLIVDEQGRKQMRQFTILRKDVLNEAGADTGDQRMLVFFSRPTEVEGTVFRVEKHAALNSDDDRWLYLPALDLVKRIAAGDKRTSFVGSHFFYEDVSGRATAQDSFELLEQTQTHYRLKATPKDTALVEFSHYVVEIDKDTYLPTLINFYKGDNNYRRVEAVTIETIQGNPTVVRSKVTDLTSGGYTLMEFRGIEYDIGLPDSIFSERSLRVPPQNYIK</sequence>
<feature type="domain" description="Uncharacterized protein TP-0789" evidence="5">
    <location>
        <begin position="105"/>
        <end position="285"/>
    </location>
</feature>
<dbReference type="OrthoDB" id="9803781at2"/>
<dbReference type="AlphaFoldDB" id="A0A126Q4X5"/>
<evidence type="ECO:0000256" key="1">
    <source>
        <dbReference type="ARBA" id="ARBA00011245"/>
    </source>
</evidence>
<accession>A0A126Q4X5</accession>
<dbReference type="InterPro" id="IPR033399">
    <property type="entry name" value="TP_0789-like"/>
</dbReference>
<name>A0A126Q4X5_ALTMA</name>
<evidence type="ECO:0000256" key="3">
    <source>
        <dbReference type="ARBA" id="ARBA00022729"/>
    </source>
</evidence>
<dbReference type="SUPFAM" id="SSF89392">
    <property type="entry name" value="Prokaryotic lipoproteins and lipoprotein localization factors"/>
    <property type="match status" value="1"/>
</dbReference>
<protein>
    <recommendedName>
        <fullName evidence="5">Uncharacterized protein TP-0789 domain-containing protein</fullName>
    </recommendedName>
</protein>
<keyword evidence="3" id="KW-0732">Signal</keyword>
<proteinExistence type="predicted"/>
<dbReference type="EMBL" id="CP014323">
    <property type="protein sequence ID" value="AMK00021.1"/>
    <property type="molecule type" value="Genomic_DNA"/>
</dbReference>
<evidence type="ECO:0000313" key="7">
    <source>
        <dbReference type="Proteomes" id="UP000063991"/>
    </source>
</evidence>
<dbReference type="InterPro" id="IPR029046">
    <property type="entry name" value="LolA/LolB/LppX"/>
</dbReference>
<dbReference type="Pfam" id="PF17131">
    <property type="entry name" value="LolA_like"/>
    <property type="match status" value="1"/>
</dbReference>
<dbReference type="GO" id="GO:0015031">
    <property type="term" value="P:protein transport"/>
    <property type="evidence" value="ECO:0007669"/>
    <property type="project" value="UniProtKB-KW"/>
</dbReference>
<evidence type="ECO:0000256" key="2">
    <source>
        <dbReference type="ARBA" id="ARBA00022448"/>
    </source>
</evidence>
<evidence type="ECO:0000259" key="5">
    <source>
        <dbReference type="Pfam" id="PF17131"/>
    </source>
</evidence>
<organism evidence="6 7">
    <name type="scientific">Alteromonas macleodii</name>
    <name type="common">Pseudoalteromonas macleodii</name>
    <dbReference type="NCBI Taxonomy" id="28108"/>
    <lineage>
        <taxon>Bacteria</taxon>
        <taxon>Pseudomonadati</taxon>
        <taxon>Pseudomonadota</taxon>
        <taxon>Gammaproteobacteria</taxon>
        <taxon>Alteromonadales</taxon>
        <taxon>Alteromonadaceae</taxon>
        <taxon>Alteromonas/Salinimonas group</taxon>
        <taxon>Alteromonas</taxon>
    </lineage>
</organism>
<dbReference type="CDD" id="cd16329">
    <property type="entry name" value="LolA_like"/>
    <property type="match status" value="1"/>
</dbReference>